<dbReference type="Pfam" id="PF00106">
    <property type="entry name" value="adh_short"/>
    <property type="match status" value="1"/>
</dbReference>
<name>A0A1Y1RQ57_9MICC</name>
<dbReference type="Proteomes" id="UP000192359">
    <property type="component" value="Unassembled WGS sequence"/>
</dbReference>
<dbReference type="RefSeq" id="WP_083091478.1">
    <property type="nucleotide sequence ID" value="NZ_LXWF01000013.1"/>
</dbReference>
<dbReference type="OrthoDB" id="4577644at2"/>
<gene>
    <name evidence="4" type="ORF">A7979_11135</name>
</gene>
<dbReference type="InterPro" id="IPR020904">
    <property type="entry name" value="Sc_DH/Rdtase_CS"/>
</dbReference>
<dbReference type="PRINTS" id="PR00081">
    <property type="entry name" value="GDHRDH"/>
</dbReference>
<dbReference type="GO" id="GO:0016491">
    <property type="term" value="F:oxidoreductase activity"/>
    <property type="evidence" value="ECO:0007669"/>
    <property type="project" value="UniProtKB-KW"/>
</dbReference>
<dbReference type="SUPFAM" id="SSF51735">
    <property type="entry name" value="NAD(P)-binding Rossmann-fold domains"/>
    <property type="match status" value="1"/>
</dbReference>
<keyword evidence="5" id="KW-1185">Reference proteome</keyword>
<evidence type="ECO:0000313" key="4">
    <source>
        <dbReference type="EMBL" id="ORC20251.1"/>
    </source>
</evidence>
<accession>A0A1Y1RQ57</accession>
<dbReference type="Gene3D" id="3.40.50.720">
    <property type="entry name" value="NAD(P)-binding Rossmann-like Domain"/>
    <property type="match status" value="1"/>
</dbReference>
<protein>
    <submittedName>
        <fullName evidence="4">Dehydrogenase</fullName>
    </submittedName>
</protein>
<dbReference type="AlphaFoldDB" id="A0A1Y1RQ57"/>
<evidence type="ECO:0000256" key="1">
    <source>
        <dbReference type="ARBA" id="ARBA00006484"/>
    </source>
</evidence>
<reference evidence="4 5" key="1">
    <citation type="submission" date="2016-05" db="EMBL/GenBank/DDBJ databases">
        <title>Draft genome sequence of a porcine commensal Rothia nasimurium.</title>
        <authorList>
            <person name="Gaiser R.A."/>
            <person name="Van Baarlen P."/>
            <person name="Wells J.M."/>
        </authorList>
    </citation>
    <scope>NUCLEOTIDE SEQUENCE [LARGE SCALE GENOMIC DNA]</scope>
    <source>
        <strain evidence="4 5">PT-32</strain>
    </source>
</reference>
<comment type="similarity">
    <text evidence="1 3">Belongs to the short-chain dehydrogenases/reductases (SDR) family.</text>
</comment>
<dbReference type="PANTHER" id="PTHR43157">
    <property type="entry name" value="PHOSPHATIDYLINOSITOL-GLYCAN BIOSYNTHESIS CLASS F PROTEIN-RELATED"/>
    <property type="match status" value="1"/>
</dbReference>
<evidence type="ECO:0000313" key="5">
    <source>
        <dbReference type="Proteomes" id="UP000192359"/>
    </source>
</evidence>
<dbReference type="PROSITE" id="PS00061">
    <property type="entry name" value="ADH_SHORT"/>
    <property type="match status" value="1"/>
</dbReference>
<dbReference type="EMBL" id="LXWF01000013">
    <property type="protein sequence ID" value="ORC20251.1"/>
    <property type="molecule type" value="Genomic_DNA"/>
</dbReference>
<keyword evidence="2" id="KW-0560">Oxidoreductase</keyword>
<sequence length="293" mass="32284">MKPLTALITGSTDGIGQQLALKLAADGHRVLVHGRNPDKLARTLELVRQASTGGEVEGYLADLSTLDGVYALAREVQQKHDKLDVLINNAGVFAGKKQRQANEHNVELTFMLSVLAPYLLTRELEGLLEKSGRGRIINTSSLMHHFAREARKLDFGFVTSFSPWRAYNNSKLYAIWLTRALAREYAGRGARLTVNAYHPGLVKTNIGGSADRKNPMTRLFGRLMDRAAISPQEGAETGYYLAQSSQVAGISGSYFDRKKKAWVSAHGYSQAAVDRLLEYCDTVLHSYRATSGK</sequence>
<comment type="caution">
    <text evidence="4">The sequence shown here is derived from an EMBL/GenBank/DDBJ whole genome shotgun (WGS) entry which is preliminary data.</text>
</comment>
<dbReference type="PANTHER" id="PTHR43157:SF31">
    <property type="entry name" value="PHOSPHATIDYLINOSITOL-GLYCAN BIOSYNTHESIS CLASS F PROTEIN"/>
    <property type="match status" value="1"/>
</dbReference>
<proteinExistence type="inferred from homology"/>
<evidence type="ECO:0000256" key="3">
    <source>
        <dbReference type="RuleBase" id="RU000363"/>
    </source>
</evidence>
<evidence type="ECO:0000256" key="2">
    <source>
        <dbReference type="ARBA" id="ARBA00023002"/>
    </source>
</evidence>
<dbReference type="PRINTS" id="PR00080">
    <property type="entry name" value="SDRFAMILY"/>
</dbReference>
<dbReference type="InterPro" id="IPR002347">
    <property type="entry name" value="SDR_fam"/>
</dbReference>
<dbReference type="InterPro" id="IPR036291">
    <property type="entry name" value="NAD(P)-bd_dom_sf"/>
</dbReference>
<organism evidence="4 5">
    <name type="scientific">Rothia nasimurium</name>
    <dbReference type="NCBI Taxonomy" id="85336"/>
    <lineage>
        <taxon>Bacteria</taxon>
        <taxon>Bacillati</taxon>
        <taxon>Actinomycetota</taxon>
        <taxon>Actinomycetes</taxon>
        <taxon>Micrococcales</taxon>
        <taxon>Micrococcaceae</taxon>
        <taxon>Rothia</taxon>
    </lineage>
</organism>